<evidence type="ECO:0008006" key="3">
    <source>
        <dbReference type="Google" id="ProtNLM"/>
    </source>
</evidence>
<dbReference type="InterPro" id="IPR030906">
    <property type="entry name" value="Surf_polysacc"/>
</dbReference>
<dbReference type="RefSeq" id="WP_309388263.1">
    <property type="nucleotide sequence ID" value="NZ_JADBEO010000002.1"/>
</dbReference>
<dbReference type="Proteomes" id="UP001181622">
    <property type="component" value="Unassembled WGS sequence"/>
</dbReference>
<dbReference type="NCBIfam" id="TIGR04396">
    <property type="entry name" value="surf_polysacc"/>
    <property type="match status" value="1"/>
</dbReference>
<dbReference type="SUPFAM" id="SSF53756">
    <property type="entry name" value="UDP-Glycosyltransferase/glycogen phosphorylase"/>
    <property type="match status" value="1"/>
</dbReference>
<comment type="caution">
    <text evidence="1">The sequence shown here is derived from an EMBL/GenBank/DDBJ whole genome shotgun (WGS) entry which is preliminary data.</text>
</comment>
<dbReference type="EMBL" id="JADBEO010000002">
    <property type="protein sequence ID" value="MDR4305210.1"/>
    <property type="molecule type" value="Genomic_DNA"/>
</dbReference>
<evidence type="ECO:0000313" key="2">
    <source>
        <dbReference type="Proteomes" id="UP001181622"/>
    </source>
</evidence>
<evidence type="ECO:0000313" key="1">
    <source>
        <dbReference type="EMBL" id="MDR4305210.1"/>
    </source>
</evidence>
<reference evidence="1" key="1">
    <citation type="submission" date="2020-10" db="EMBL/GenBank/DDBJ databases">
        <authorList>
            <person name="Abbas A."/>
            <person name="Razzaq R."/>
            <person name="Waqas M."/>
            <person name="Abbas N."/>
            <person name="Nielsen T.K."/>
            <person name="Hansen L.H."/>
            <person name="Hussain S."/>
            <person name="Shahid M."/>
        </authorList>
    </citation>
    <scope>NUCLEOTIDE SEQUENCE</scope>
    <source>
        <strain evidence="1">S14</strain>
    </source>
</reference>
<gene>
    <name evidence="1" type="ORF">IHQ68_01030</name>
</gene>
<protein>
    <recommendedName>
        <fullName evidence="3">Surface carbohydrate biosynthesis protein</fullName>
    </recommendedName>
</protein>
<name>A0ABU1DBB1_9HYPH</name>
<proteinExistence type="predicted"/>
<sequence length="453" mass="50343">MAGARRFPVILPSETQAREFDAKMLLAGMLAERGHPVVVGSRMEIHNRIHRLPRGLYIAKDLFKSSRRMFRIMERLGFAIVAWDEEAIVTADAKTYHERRVNPENLNRIKAFLAWGANNRVLIETAPGYSGTPIFDTGNPRIDLLTERVRGFFAPEVAELKARFGDFILINSNFGQINHFLESERVRRGPDGGFVNMAAGNPEWWDFRLKVFDSFLQMLPAVARAFADRKVVVRPHPAESHEVWRAAAESLPNVEVIHEGNISPWLLASAVAIHNGCTTGLESFLLGHPVVAYRAVASERFDDRLPNLVSASVFSETDLIETLQRLFAGVGLPAPDPSAVAQLESQVGRLDGVLASERIDALIADQGEAWVPRRARVAARMAGYLLAARRRSQKQKNARIAGHKNSAEYTAHRFAGLTADDARERLGRLGAGLGRFGGLRVRQLYPNVFLVSS</sequence>
<keyword evidence="2" id="KW-1185">Reference proteome</keyword>
<accession>A0ABU1DBB1</accession>
<organism evidence="1 2">
    <name type="scientific">Chelatococcus sambhunathii</name>
    <dbReference type="NCBI Taxonomy" id="363953"/>
    <lineage>
        <taxon>Bacteria</taxon>
        <taxon>Pseudomonadati</taxon>
        <taxon>Pseudomonadota</taxon>
        <taxon>Alphaproteobacteria</taxon>
        <taxon>Hyphomicrobiales</taxon>
        <taxon>Chelatococcaceae</taxon>
        <taxon>Chelatococcus</taxon>
    </lineage>
</organism>